<gene>
    <name evidence="4" type="ORF">NITMOv2_4754</name>
</gene>
<evidence type="ECO:0000313" key="5">
    <source>
        <dbReference type="Proteomes" id="UP000069205"/>
    </source>
</evidence>
<name>A0A0K2GJJ3_NITMO</name>
<dbReference type="PROSITE" id="PS51371">
    <property type="entry name" value="CBS"/>
    <property type="match status" value="2"/>
</dbReference>
<dbReference type="InterPro" id="IPR051257">
    <property type="entry name" value="Diverse_CBS-Domain"/>
</dbReference>
<dbReference type="PANTHER" id="PTHR43080:SF2">
    <property type="entry name" value="CBS DOMAIN-CONTAINING PROTEIN"/>
    <property type="match status" value="1"/>
</dbReference>
<dbReference type="STRING" id="42253.NITMOv2_4754"/>
<evidence type="ECO:0000256" key="2">
    <source>
        <dbReference type="PROSITE-ProRule" id="PRU00703"/>
    </source>
</evidence>
<dbReference type="PATRIC" id="fig|42253.5.peg.4687"/>
<dbReference type="SUPFAM" id="SSF54631">
    <property type="entry name" value="CBS-domain pair"/>
    <property type="match status" value="1"/>
</dbReference>
<dbReference type="OrthoDB" id="9783590at2"/>
<dbReference type="KEGG" id="nmv:NITMOv2_4754"/>
<organism evidence="4 5">
    <name type="scientific">Nitrospira moscoviensis</name>
    <dbReference type="NCBI Taxonomy" id="42253"/>
    <lineage>
        <taxon>Bacteria</taxon>
        <taxon>Pseudomonadati</taxon>
        <taxon>Nitrospirota</taxon>
        <taxon>Nitrospiria</taxon>
        <taxon>Nitrospirales</taxon>
        <taxon>Nitrospiraceae</taxon>
        <taxon>Nitrospira</taxon>
    </lineage>
</organism>
<dbReference type="Pfam" id="PF00571">
    <property type="entry name" value="CBS"/>
    <property type="match status" value="2"/>
</dbReference>
<feature type="domain" description="CBS" evidence="3">
    <location>
        <begin position="8"/>
        <end position="69"/>
    </location>
</feature>
<dbReference type="Proteomes" id="UP000069205">
    <property type="component" value="Chromosome"/>
</dbReference>
<dbReference type="InterPro" id="IPR046342">
    <property type="entry name" value="CBS_dom_sf"/>
</dbReference>
<sequence length="127" mass="13365">MVTVGQLMKRELVAVDAGTSVVDAAKLMKACNVGSVLVKQDGATVGIVTEADIVKKVIGADRGACFVPVEEIMSSPVVGIEERRPLTEAADLMAKHHTRHLGVTKGGAMVGILSVRDLLRPVSVDDF</sequence>
<dbReference type="Gene3D" id="3.10.580.10">
    <property type="entry name" value="CBS-domain"/>
    <property type="match status" value="1"/>
</dbReference>
<dbReference type="RefSeq" id="WP_053381831.1">
    <property type="nucleotide sequence ID" value="NZ_CP011801.1"/>
</dbReference>
<evidence type="ECO:0000256" key="1">
    <source>
        <dbReference type="ARBA" id="ARBA00023122"/>
    </source>
</evidence>
<reference evidence="4 5" key="1">
    <citation type="journal article" date="2015" name="Proc. Natl. Acad. Sci. U.S.A.">
        <title>Expanded metabolic versatility of ubiquitous nitrite-oxidizing bacteria from the genus Nitrospira.</title>
        <authorList>
            <person name="Koch H."/>
            <person name="Lucker S."/>
            <person name="Albertsen M."/>
            <person name="Kitzinger K."/>
            <person name="Herbold C."/>
            <person name="Spieck E."/>
            <person name="Nielsen P.H."/>
            <person name="Wagner M."/>
            <person name="Daims H."/>
        </authorList>
    </citation>
    <scope>NUCLEOTIDE SEQUENCE [LARGE SCALE GENOMIC DNA]</scope>
    <source>
        <strain evidence="4 5">NSP M-1</strain>
    </source>
</reference>
<feature type="domain" description="CBS" evidence="3">
    <location>
        <begin position="73"/>
        <end position="127"/>
    </location>
</feature>
<protein>
    <recommendedName>
        <fullName evidence="3">CBS domain-containing protein</fullName>
    </recommendedName>
</protein>
<evidence type="ECO:0000259" key="3">
    <source>
        <dbReference type="PROSITE" id="PS51371"/>
    </source>
</evidence>
<dbReference type="PANTHER" id="PTHR43080">
    <property type="entry name" value="CBS DOMAIN-CONTAINING PROTEIN CBSX3, MITOCHONDRIAL"/>
    <property type="match status" value="1"/>
</dbReference>
<dbReference type="EMBL" id="CP011801">
    <property type="protein sequence ID" value="ALA61123.1"/>
    <property type="molecule type" value="Genomic_DNA"/>
</dbReference>
<keyword evidence="5" id="KW-1185">Reference proteome</keyword>
<dbReference type="SMART" id="SM00116">
    <property type="entry name" value="CBS"/>
    <property type="match status" value="2"/>
</dbReference>
<dbReference type="AlphaFoldDB" id="A0A0K2GJJ3"/>
<proteinExistence type="predicted"/>
<dbReference type="InterPro" id="IPR000644">
    <property type="entry name" value="CBS_dom"/>
</dbReference>
<keyword evidence="1 2" id="KW-0129">CBS domain</keyword>
<accession>A0A0K2GJJ3</accession>
<evidence type="ECO:0000313" key="4">
    <source>
        <dbReference type="EMBL" id="ALA61123.1"/>
    </source>
</evidence>